<reference evidence="3 4" key="1">
    <citation type="submission" date="2020-09" db="EMBL/GenBank/DDBJ databases">
        <title>Complete genome sequence of altererythrobacter flavus SS-21NJ, isolated from Dongying oil sludge in Shandong province.</title>
        <authorList>
            <person name="Sun S."/>
            <person name="Zhang Z."/>
        </authorList>
    </citation>
    <scope>NUCLEOTIDE SEQUENCE [LARGE SCALE GENOMIC DNA]</scope>
    <source>
        <strain evidence="3 4">SS-21NJ</strain>
    </source>
</reference>
<protein>
    <submittedName>
        <fullName evidence="3">GDP-mannose 4,6-dehydratase</fullName>
    </submittedName>
</protein>
<dbReference type="InterPro" id="IPR001509">
    <property type="entry name" value="Epimerase_deHydtase"/>
</dbReference>
<dbReference type="RefSeq" id="WP_205443455.1">
    <property type="nucleotide sequence ID" value="NZ_CP061510.1"/>
</dbReference>
<dbReference type="Proteomes" id="UP000663637">
    <property type="component" value="Chromosome"/>
</dbReference>
<dbReference type="SUPFAM" id="SSF51735">
    <property type="entry name" value="NAD(P)-binding Rossmann-fold domains"/>
    <property type="match status" value="1"/>
</dbReference>
<dbReference type="Pfam" id="PF01370">
    <property type="entry name" value="Epimerase"/>
    <property type="match status" value="1"/>
</dbReference>
<keyword evidence="1" id="KW-0520">NAD</keyword>
<evidence type="ECO:0000259" key="2">
    <source>
        <dbReference type="Pfam" id="PF01370"/>
    </source>
</evidence>
<gene>
    <name evidence="3" type="ORF">IDJ81_02485</name>
</gene>
<organism evidence="3 4">
    <name type="scientific">Tsuneonella flava</name>
    <dbReference type="NCBI Taxonomy" id="2055955"/>
    <lineage>
        <taxon>Bacteria</taxon>
        <taxon>Pseudomonadati</taxon>
        <taxon>Pseudomonadota</taxon>
        <taxon>Alphaproteobacteria</taxon>
        <taxon>Sphingomonadales</taxon>
        <taxon>Erythrobacteraceae</taxon>
        <taxon>Tsuneonella</taxon>
    </lineage>
</organism>
<dbReference type="InterPro" id="IPR036291">
    <property type="entry name" value="NAD(P)-bd_dom_sf"/>
</dbReference>
<dbReference type="Gene3D" id="3.40.50.720">
    <property type="entry name" value="NAD(P)-binding Rossmann-like Domain"/>
    <property type="match status" value="1"/>
</dbReference>
<accession>A0ABX7KB61</accession>
<evidence type="ECO:0000313" key="3">
    <source>
        <dbReference type="EMBL" id="QSB45048.1"/>
    </source>
</evidence>
<keyword evidence="4" id="KW-1185">Reference proteome</keyword>
<proteinExistence type="predicted"/>
<evidence type="ECO:0000313" key="4">
    <source>
        <dbReference type="Proteomes" id="UP000663637"/>
    </source>
</evidence>
<name>A0ABX7KB61_9SPHN</name>
<sequence>MRVLVTGAAGFIGAAVSKVLLARGDDVVGIDNLNDYYQVSLKHDRMADVEASLKPDSNSGHYQTYVVDFADSAALNSVLANQQIDRIVHLGAQAGVRYSLENPMAYAQSNIVGHLNLLEVARHRQIEHMVYASSSSVYGGNDKLPFSVTDRVDHPVSLYAATKRADELISESYAHLFRVPLTGLRFFTVYGPRGRPDMMMWNFTRRILAGEELPVFNNGDMYRDFTYIDDIVSGIIACLDNPPADDSTEKAGGSRRPHALYNIGNNRSEHLMKVIGLLEEACGRKAQLKMLPMQPGDVHKTYADIDALTEKVGYRPTTSIETGVPAFVQWYREYHSI</sequence>
<dbReference type="PANTHER" id="PTHR43574">
    <property type="entry name" value="EPIMERASE-RELATED"/>
    <property type="match status" value="1"/>
</dbReference>
<dbReference type="PRINTS" id="PR01713">
    <property type="entry name" value="NUCEPIMERASE"/>
</dbReference>
<feature type="domain" description="NAD-dependent epimerase/dehydratase" evidence="2">
    <location>
        <begin position="3"/>
        <end position="247"/>
    </location>
</feature>
<evidence type="ECO:0000256" key="1">
    <source>
        <dbReference type="ARBA" id="ARBA00023027"/>
    </source>
</evidence>
<dbReference type="EMBL" id="CP061510">
    <property type="protein sequence ID" value="QSB45048.1"/>
    <property type="molecule type" value="Genomic_DNA"/>
</dbReference>